<dbReference type="InterPro" id="IPR040853">
    <property type="entry name" value="RapA2_cadherin-like"/>
</dbReference>
<dbReference type="PANTHER" id="PTHR36220:SF1">
    <property type="entry name" value="GAMMA TUBULIN COMPLEX COMPONENT C-TERMINAL DOMAIN-CONTAINING PROTEIN"/>
    <property type="match status" value="1"/>
</dbReference>
<evidence type="ECO:0000313" key="2">
    <source>
        <dbReference type="EMBL" id="KKM96492.1"/>
    </source>
</evidence>
<protein>
    <recommendedName>
        <fullName evidence="1">Cadherin domain-containing protein</fullName>
    </recommendedName>
</protein>
<dbReference type="Pfam" id="PF17803">
    <property type="entry name" value="Cadherin_4"/>
    <property type="match status" value="1"/>
</dbReference>
<dbReference type="InterPro" id="IPR010221">
    <property type="entry name" value="VCBS_dom"/>
</dbReference>
<dbReference type="InterPro" id="IPR002126">
    <property type="entry name" value="Cadherin-like_dom"/>
</dbReference>
<dbReference type="PANTHER" id="PTHR36220">
    <property type="entry name" value="UNNAMED PRODUCT"/>
    <property type="match status" value="1"/>
</dbReference>
<dbReference type="Pfam" id="PF14312">
    <property type="entry name" value="FG-GAP_2"/>
    <property type="match status" value="5"/>
</dbReference>
<accession>A0A0F9PTH4</accession>
<reference evidence="2" key="1">
    <citation type="journal article" date="2015" name="Nature">
        <title>Complex archaea that bridge the gap between prokaryotes and eukaryotes.</title>
        <authorList>
            <person name="Spang A."/>
            <person name="Saw J.H."/>
            <person name="Jorgensen S.L."/>
            <person name="Zaremba-Niedzwiedzka K."/>
            <person name="Martijn J."/>
            <person name="Lind A.E."/>
            <person name="van Eijk R."/>
            <person name="Schleper C."/>
            <person name="Guy L."/>
            <person name="Ettema T.J."/>
        </authorList>
    </citation>
    <scope>NUCLEOTIDE SEQUENCE</scope>
</reference>
<evidence type="ECO:0000259" key="1">
    <source>
        <dbReference type="PROSITE" id="PS50268"/>
    </source>
</evidence>
<feature type="non-terminal residue" evidence="2">
    <location>
        <position position="1"/>
    </location>
</feature>
<feature type="domain" description="Cadherin" evidence="1">
    <location>
        <begin position="1369"/>
        <end position="1482"/>
    </location>
</feature>
<dbReference type="InterPro" id="IPR015919">
    <property type="entry name" value="Cadherin-like_sf"/>
</dbReference>
<dbReference type="NCBIfam" id="NF012211">
    <property type="entry name" value="tand_rpt_95"/>
    <property type="match status" value="2"/>
</dbReference>
<dbReference type="InterPro" id="IPR013783">
    <property type="entry name" value="Ig-like_fold"/>
</dbReference>
<proteinExistence type="predicted"/>
<dbReference type="NCBIfam" id="TIGR01965">
    <property type="entry name" value="VCBS_repeat"/>
    <property type="match status" value="4"/>
</dbReference>
<dbReference type="GO" id="GO:0007156">
    <property type="term" value="P:homophilic cell adhesion via plasma membrane adhesion molecules"/>
    <property type="evidence" value="ECO:0007669"/>
    <property type="project" value="InterPro"/>
</dbReference>
<dbReference type="PROSITE" id="PS50268">
    <property type="entry name" value="CADHERIN_2"/>
    <property type="match status" value="1"/>
</dbReference>
<dbReference type="SUPFAM" id="SSF50965">
    <property type="entry name" value="Galactose oxidase, central domain"/>
    <property type="match status" value="1"/>
</dbReference>
<dbReference type="SUPFAM" id="SSF49313">
    <property type="entry name" value="Cadherin-like"/>
    <property type="match status" value="1"/>
</dbReference>
<dbReference type="Gene3D" id="2.60.40.60">
    <property type="entry name" value="Cadherins"/>
    <property type="match status" value="1"/>
</dbReference>
<dbReference type="Gene3D" id="2.60.40.3440">
    <property type="match status" value="1"/>
</dbReference>
<dbReference type="Pfam" id="PF17963">
    <property type="entry name" value="Big_9"/>
    <property type="match status" value="2"/>
</dbReference>
<dbReference type="InterPro" id="IPR011043">
    <property type="entry name" value="Gal_Oxase/kelch_b-propeller"/>
</dbReference>
<dbReference type="InterPro" id="IPR013519">
    <property type="entry name" value="Int_alpha_beta-p"/>
</dbReference>
<dbReference type="GO" id="GO:0016020">
    <property type="term" value="C:membrane"/>
    <property type="evidence" value="ECO:0007669"/>
    <property type="project" value="InterPro"/>
</dbReference>
<dbReference type="PROSITE" id="PS51470">
    <property type="entry name" value="FG_GAP"/>
    <property type="match status" value="1"/>
</dbReference>
<organism evidence="2">
    <name type="scientific">marine sediment metagenome</name>
    <dbReference type="NCBI Taxonomy" id="412755"/>
    <lineage>
        <taxon>unclassified sequences</taxon>
        <taxon>metagenomes</taxon>
        <taxon>ecological metagenomes</taxon>
    </lineage>
</organism>
<dbReference type="Gene3D" id="2.60.40.10">
    <property type="entry name" value="Immunoglobulins"/>
    <property type="match status" value="2"/>
</dbReference>
<dbReference type="GO" id="GO:0005509">
    <property type="term" value="F:calcium ion binding"/>
    <property type="evidence" value="ECO:0007669"/>
    <property type="project" value="InterPro"/>
</dbReference>
<dbReference type="CDD" id="cd11304">
    <property type="entry name" value="Cadherin_repeat"/>
    <property type="match status" value="1"/>
</dbReference>
<gene>
    <name evidence="2" type="ORF">LCGC14_1177560</name>
</gene>
<sequence>GAADVDTGETATLGVQNVIGLQAGVTVSGTTITVDPADAAFQYLGVGDSEVITVNYEVVDAQGATVPQSATITINGTNDAPTAMVDVNTGSALVEQGFGIPGNGVATGNLLDNDTDPDLTDVLSVTDVDSGTGEVGSNMAVTTFTQIITGRYGSLAIGADGVWTYTLNNADADTEALEDGDIGIETFTYDISDGNGGTDTSTLTLEIAGSGDNVAPVAVDDAISLNEDTPTTLDILGNDTDANNQPTQTQTLSVVSINGTAATLGAVIATTNGSITIGAGGAVNYTPNANYNGTDSFTYVATDGLETSNVATATLDVVPVNDTAVIGGVATGALTEDAAGLTPSKLAAFDGAANDWFGYSTAVSADGHTIVVGANFDDDAGGNSGSAYVFDRDGTFVAKLTAFDAAVGDQFGSSVSVSADGNTIVIGANFDDDAGTSSGSAYVFDRDGTYVTKLHAVDGAPFDFFGQVTSVSADGSTIVVGAFRDDDNASDSGSAYVFNRDGTLVTKLTAIDGAASDFFGWSTSVSADGSTIVVGAYAEDDGGTSSGSAYVFNRDGTFVTKLTAFDAAVGDQFGFSTSVSADGNTIVIGARLDDDNGVNSGSVYVFQRNGDGNFVDAAGNIFGSTGIVGTQTLGGGDIVSGALTISDVDGGEASLQEVPAGTAGNNGYGSFAMATDGSWSYTLNNAAPSVQALAEGQIVTDTITVTSFDGSATQQIEVTITGTNDAPTVAAGGTAAYVENAAAVAVGTGLSLADVDDTHLESATVAMTGGLQSGEDSLSFADQNGITGSYNATTGVMSLSGSATLAQYQAAMASVSYANASDDPDTSDREISFAVNDGDLNSNVATSTVTVEAVNDGPTILGATSPGSILVNDGNVWDTSNYFGHGLSVYTNQQFFAGDLISFDITGVDQTGVTFQLYNAANQLLNTPFHLNVGDNTVFIYTVPEETTGLWYRADSTGVGGNPGWVIDASVISGGLDVNEDATGLFTGLSLADPDVGTGDISVTLDVANGDLALTGTAGLTQTDADGTDGTLAFSGTLADVNAALAGLEYTGDADFNGQDFLNVAVDDNGNTGTGGALNEAKSVVINVIPVNDAPVAQALAGAVTENPTQVDQSGSVGLTSAGNLGRFYVFDIDTGNTVTIIRDATNNTYDQMAALHLTSGNGIVAQINPNNTEWGFASNVYVNGVGTTIPSSEYVVTDTDGGTYTAATTTEVLGFPGTNELVDQISLSLSNIALTDGSSLSIDMELNFIDYEINTIDDIEVGGVKFASSRTWPSDTTTVTAVFTDVDATDTHSFAVDATGTLGAVTNNGDGTFTYSANGTFEALADGETTTDTFTYTVTDNHGASDTETVTMTITGSNDAPVITSEGGSAIASIVVDENTTAVTTVTSADPDVSDAALYSIIGGADEFLFNIDQSTGEVAFGAAPDFETPLDDGGDNIYDVTVQVLDGSAIDTQDITVRVEDVPEVPAGIHDLNDGTGPYVGTNGLVDLFIFDIDVGTTDGVNSLITVQNFEMGVDKLVFQSEIPFDTATFDHRYGDGLGHENLVGDGFNLQHAVAGHQGFTGIQPNNGDNEFSVYGTGGALDSIQINTGGSDVAVGMGAFGPDLVHYTSGHAVSTIGPAYSAASDDNIDLYFGAEVAGLSTLWYDGDFLTI</sequence>
<name>A0A0F9PTH4_9ZZZZ</name>
<dbReference type="EMBL" id="LAZR01005873">
    <property type="protein sequence ID" value="KKM96492.1"/>
    <property type="molecule type" value="Genomic_DNA"/>
</dbReference>
<dbReference type="InterPro" id="IPR013517">
    <property type="entry name" value="FG-GAP"/>
</dbReference>
<comment type="caution">
    <text evidence="2">The sequence shown here is derived from an EMBL/GenBank/DDBJ whole genome shotgun (WGS) entry which is preliminary data.</text>
</comment>